<evidence type="ECO:0000313" key="2">
    <source>
        <dbReference type="Proteomes" id="UP000516437"/>
    </source>
</evidence>
<sequence length="341" mass="36885">MSFDGSKSKALEIANKVASTSPIKGLVLEDFWVQAFRMAPLEWKRTTAAMEKCGRIAISKVIFERSFIAKLCADSPNGVHENDCKQLKSMGVGIGDAQKSGGVENNLNLAQNTQGIHIKRPKGNTPALKASFGIGQAKKAVPARLVSRRSLKRSVLPKVSVSPSGDVLSLFEKLDCASHVNEAVCGQFLVPLLTRGSFHRLVDGPLASAQPIPTLSLGFPVVPFSCPSKWKSEFFHDVAFDSKRGVSLTRSPIKRHGLVMDKPAFNASLDPDPADLEEHLTLAVLKAKRAKIALRKRQSPHKYVLVDDNLDSASDDVPHVQLSFTSKPGMVVGPQPPPVGQ</sequence>
<dbReference type="Proteomes" id="UP000516437">
    <property type="component" value="Unassembled WGS sequence"/>
</dbReference>
<reference evidence="1 2" key="1">
    <citation type="journal article" date="2019" name="Plant Biotechnol. J.">
        <title>The red bayberry genome and genetic basis of sex determination.</title>
        <authorList>
            <person name="Jia H.M."/>
            <person name="Jia H.J."/>
            <person name="Cai Q.L."/>
            <person name="Wang Y."/>
            <person name="Zhao H.B."/>
            <person name="Yang W.F."/>
            <person name="Wang G.Y."/>
            <person name="Li Y.H."/>
            <person name="Zhan D.L."/>
            <person name="Shen Y.T."/>
            <person name="Niu Q.F."/>
            <person name="Chang L."/>
            <person name="Qiu J."/>
            <person name="Zhao L."/>
            <person name="Xie H.B."/>
            <person name="Fu W.Y."/>
            <person name="Jin J."/>
            <person name="Li X.W."/>
            <person name="Jiao Y."/>
            <person name="Zhou C.C."/>
            <person name="Tu T."/>
            <person name="Chai C.Y."/>
            <person name="Gao J.L."/>
            <person name="Fan L.J."/>
            <person name="van de Weg E."/>
            <person name="Wang J.Y."/>
            <person name="Gao Z.S."/>
        </authorList>
    </citation>
    <scope>NUCLEOTIDE SEQUENCE [LARGE SCALE GENOMIC DNA]</scope>
    <source>
        <tissue evidence="1">Leaves</tissue>
    </source>
</reference>
<proteinExistence type="predicted"/>
<evidence type="ECO:0000313" key="1">
    <source>
        <dbReference type="EMBL" id="KAB1200565.1"/>
    </source>
</evidence>
<accession>A0A6A1UJH4</accession>
<keyword evidence="2" id="KW-1185">Reference proteome</keyword>
<dbReference type="EMBL" id="RXIC02000149">
    <property type="protein sequence ID" value="KAB1200565.1"/>
    <property type="molecule type" value="Genomic_DNA"/>
</dbReference>
<protein>
    <submittedName>
        <fullName evidence="1">Uncharacterized protein</fullName>
    </submittedName>
</protein>
<gene>
    <name evidence="1" type="ORF">CJ030_MR0G006949</name>
</gene>
<name>A0A6A1UJH4_9ROSI</name>
<organism evidence="1 2">
    <name type="scientific">Morella rubra</name>
    <name type="common">Chinese bayberry</name>
    <dbReference type="NCBI Taxonomy" id="262757"/>
    <lineage>
        <taxon>Eukaryota</taxon>
        <taxon>Viridiplantae</taxon>
        <taxon>Streptophyta</taxon>
        <taxon>Embryophyta</taxon>
        <taxon>Tracheophyta</taxon>
        <taxon>Spermatophyta</taxon>
        <taxon>Magnoliopsida</taxon>
        <taxon>eudicotyledons</taxon>
        <taxon>Gunneridae</taxon>
        <taxon>Pentapetalae</taxon>
        <taxon>rosids</taxon>
        <taxon>fabids</taxon>
        <taxon>Fagales</taxon>
        <taxon>Myricaceae</taxon>
        <taxon>Morella</taxon>
    </lineage>
</organism>
<dbReference type="AlphaFoldDB" id="A0A6A1UJH4"/>
<comment type="caution">
    <text evidence="1">The sequence shown here is derived from an EMBL/GenBank/DDBJ whole genome shotgun (WGS) entry which is preliminary data.</text>
</comment>